<evidence type="ECO:0000256" key="1">
    <source>
        <dbReference type="ARBA" id="ARBA00001958"/>
    </source>
</evidence>
<dbReference type="GO" id="GO:0006183">
    <property type="term" value="P:GTP biosynthetic process"/>
    <property type="evidence" value="ECO:0007669"/>
    <property type="project" value="TreeGrafter"/>
</dbReference>
<dbReference type="SMART" id="SM00116">
    <property type="entry name" value="CBS"/>
    <property type="match status" value="2"/>
</dbReference>
<feature type="binding site" evidence="13">
    <location>
        <position position="465"/>
    </location>
    <ligand>
        <name>K(+)</name>
        <dbReference type="ChEBI" id="CHEBI:29103"/>
        <note>ligand shared between two tetrameric partners</note>
    </ligand>
</feature>
<dbReference type="UniPathway" id="UPA00601">
    <property type="reaction ID" value="UER00295"/>
</dbReference>
<gene>
    <name evidence="13" type="primary">guaB</name>
    <name evidence="22" type="ORF">SAMN02745229_03848</name>
</gene>
<dbReference type="Proteomes" id="UP000184278">
    <property type="component" value="Unassembled WGS sequence"/>
</dbReference>
<accession>A0A1M6F4A8</accession>
<evidence type="ECO:0000313" key="22">
    <source>
        <dbReference type="EMBL" id="SHI92496.1"/>
    </source>
</evidence>
<dbReference type="SUPFAM" id="SSF54631">
    <property type="entry name" value="CBS-domain pair"/>
    <property type="match status" value="1"/>
</dbReference>
<comment type="subunit">
    <text evidence="3 13">Homotetramer.</text>
</comment>
<dbReference type="NCBIfam" id="TIGR01302">
    <property type="entry name" value="IMP_dehydrog"/>
    <property type="match status" value="1"/>
</dbReference>
<dbReference type="AlphaFoldDB" id="A0A1M6F4A8"/>
<evidence type="ECO:0000256" key="7">
    <source>
        <dbReference type="ARBA" id="ARBA00022755"/>
    </source>
</evidence>
<keyword evidence="23" id="KW-1185">Reference proteome</keyword>
<evidence type="ECO:0000256" key="15">
    <source>
        <dbReference type="PIRSR" id="PIRSR000130-2"/>
    </source>
</evidence>
<protein>
    <recommendedName>
        <fullName evidence="13 20">Inosine-5'-monophosphate dehydrogenase</fullName>
        <shortName evidence="13">IMP dehydrogenase</shortName>
        <shortName evidence="13">IMPD</shortName>
        <shortName evidence="13">IMPDH</shortName>
        <ecNumber evidence="13 20">1.1.1.205</ecNumber>
    </recommendedName>
</protein>
<proteinExistence type="inferred from homology"/>
<dbReference type="EC" id="1.1.1.205" evidence="13 20"/>
<keyword evidence="8 13" id="KW-0630">Potassium</keyword>
<dbReference type="Gene3D" id="3.20.20.70">
    <property type="entry name" value="Aldolase class I"/>
    <property type="match status" value="1"/>
</dbReference>
<keyword evidence="6 13" id="KW-0332">GMP biosynthesis</keyword>
<dbReference type="GeneID" id="89511042"/>
<feature type="binding site" description="in other chain" evidence="13 17">
    <location>
        <position position="303"/>
    </location>
    <ligand>
        <name>K(+)</name>
        <dbReference type="ChEBI" id="CHEBI:29103"/>
        <note>ligand shared between two tetrameric partners</note>
    </ligand>
</feature>
<dbReference type="EMBL" id="FQXK01000047">
    <property type="protein sequence ID" value="SHI92496.1"/>
    <property type="molecule type" value="Genomic_DNA"/>
</dbReference>
<feature type="binding site" evidence="13">
    <location>
        <position position="466"/>
    </location>
    <ligand>
        <name>K(+)</name>
        <dbReference type="ChEBI" id="CHEBI:29103"/>
        <note>ligand shared between two tetrameric partners</note>
    </ligand>
</feature>
<evidence type="ECO:0000256" key="17">
    <source>
        <dbReference type="PIRSR" id="PIRSR000130-4"/>
    </source>
</evidence>
<evidence type="ECO:0000256" key="9">
    <source>
        <dbReference type="ARBA" id="ARBA00023002"/>
    </source>
</evidence>
<evidence type="ECO:0000256" key="13">
    <source>
        <dbReference type="HAMAP-Rule" id="MF_01964"/>
    </source>
</evidence>
<dbReference type="OrthoDB" id="9805398at2"/>
<feature type="active site" description="Thioimidate intermediate" evidence="13 14">
    <location>
        <position position="303"/>
    </location>
</feature>
<feature type="active site" description="Proton acceptor" evidence="13 14">
    <location>
        <position position="399"/>
    </location>
</feature>
<reference evidence="23" key="1">
    <citation type="submission" date="2016-11" db="EMBL/GenBank/DDBJ databases">
        <authorList>
            <person name="Varghese N."/>
            <person name="Submissions S."/>
        </authorList>
    </citation>
    <scope>NUCLEOTIDE SEQUENCE [LARGE SCALE GENOMIC DNA]</scope>
    <source>
        <strain evidence="23">DSM 3071</strain>
    </source>
</reference>
<evidence type="ECO:0000256" key="5">
    <source>
        <dbReference type="ARBA" id="ARBA00022737"/>
    </source>
</evidence>
<feature type="binding site" evidence="16">
    <location>
        <begin position="246"/>
        <end position="248"/>
    </location>
    <ligand>
        <name>NAD(+)</name>
        <dbReference type="ChEBI" id="CHEBI:57540"/>
    </ligand>
</feature>
<dbReference type="PIRSF" id="PIRSF000130">
    <property type="entry name" value="IMPDH"/>
    <property type="match status" value="1"/>
</dbReference>
<evidence type="ECO:0000256" key="6">
    <source>
        <dbReference type="ARBA" id="ARBA00022749"/>
    </source>
</evidence>
<feature type="binding site" evidence="13 16">
    <location>
        <begin position="296"/>
        <end position="298"/>
    </location>
    <ligand>
        <name>NAD(+)</name>
        <dbReference type="ChEBI" id="CHEBI:57540"/>
    </ligand>
</feature>
<dbReference type="SMART" id="SM01240">
    <property type="entry name" value="IMPDH"/>
    <property type="match status" value="1"/>
</dbReference>
<evidence type="ECO:0000256" key="8">
    <source>
        <dbReference type="ARBA" id="ARBA00022958"/>
    </source>
</evidence>
<evidence type="ECO:0000256" key="20">
    <source>
        <dbReference type="RuleBase" id="RU003928"/>
    </source>
</evidence>
<dbReference type="GO" id="GO:0046872">
    <property type="term" value="F:metal ion binding"/>
    <property type="evidence" value="ECO:0007669"/>
    <property type="project" value="UniProtKB-UniRule"/>
</dbReference>
<keyword evidence="4 13" id="KW-0479">Metal-binding</keyword>
<evidence type="ECO:0000256" key="10">
    <source>
        <dbReference type="ARBA" id="ARBA00023027"/>
    </source>
</evidence>
<evidence type="ECO:0000256" key="16">
    <source>
        <dbReference type="PIRSR" id="PIRSR000130-3"/>
    </source>
</evidence>
<comment type="cofactor">
    <cofactor evidence="1 13">
        <name>K(+)</name>
        <dbReference type="ChEBI" id="CHEBI:29103"/>
    </cofactor>
</comment>
<feature type="binding site" description="in other chain" evidence="13 17">
    <location>
        <position position="298"/>
    </location>
    <ligand>
        <name>K(+)</name>
        <dbReference type="ChEBI" id="CHEBI:29103"/>
        <note>ligand shared between two tetrameric partners</note>
    </ligand>
</feature>
<evidence type="ECO:0000256" key="11">
    <source>
        <dbReference type="ARBA" id="ARBA00023122"/>
    </source>
</evidence>
<dbReference type="STRING" id="1121131.SAMN02745229_03848"/>
<dbReference type="Pfam" id="PF00571">
    <property type="entry name" value="CBS"/>
    <property type="match status" value="2"/>
</dbReference>
<feature type="binding site" evidence="13 15">
    <location>
        <begin position="336"/>
        <end position="338"/>
    </location>
    <ligand>
        <name>IMP</name>
        <dbReference type="ChEBI" id="CHEBI:58053"/>
    </ligand>
</feature>
<evidence type="ECO:0000256" key="18">
    <source>
        <dbReference type="PROSITE-ProRule" id="PRU00703"/>
    </source>
</evidence>
<dbReference type="GO" id="GO:0000166">
    <property type="term" value="F:nucleotide binding"/>
    <property type="evidence" value="ECO:0007669"/>
    <property type="project" value="UniProtKB-UniRule"/>
</dbReference>
<dbReference type="InterPro" id="IPR001093">
    <property type="entry name" value="IMP_DH_GMPRt"/>
</dbReference>
<dbReference type="GO" id="GO:0003938">
    <property type="term" value="F:IMP dehydrogenase activity"/>
    <property type="evidence" value="ECO:0007669"/>
    <property type="project" value="UniProtKB-UniRule"/>
</dbReference>
<organism evidence="22 23">
    <name type="scientific">Butyrivibrio fibrisolvens DSM 3071</name>
    <dbReference type="NCBI Taxonomy" id="1121131"/>
    <lineage>
        <taxon>Bacteria</taxon>
        <taxon>Bacillati</taxon>
        <taxon>Bacillota</taxon>
        <taxon>Clostridia</taxon>
        <taxon>Lachnospirales</taxon>
        <taxon>Lachnospiraceae</taxon>
        <taxon>Butyrivibrio</taxon>
    </lineage>
</organism>
<dbReference type="SUPFAM" id="SSF51412">
    <property type="entry name" value="Inosine monophosphate dehydrogenase (IMPDH)"/>
    <property type="match status" value="1"/>
</dbReference>
<feature type="binding site" description="in other chain" evidence="13 17">
    <location>
        <position position="300"/>
    </location>
    <ligand>
        <name>K(+)</name>
        <dbReference type="ChEBI" id="CHEBI:29103"/>
        <note>ligand shared between two tetrameric partners</note>
    </ligand>
</feature>
<evidence type="ECO:0000256" key="14">
    <source>
        <dbReference type="PIRSR" id="PIRSR000130-1"/>
    </source>
</evidence>
<keyword evidence="7 13" id="KW-0658">Purine biosynthesis</keyword>
<name>A0A1M6F4A8_BUTFI</name>
<dbReference type="CDD" id="cd00381">
    <property type="entry name" value="IMPDH"/>
    <property type="match status" value="1"/>
</dbReference>
<keyword evidence="9 13" id="KW-0560">Oxidoreductase</keyword>
<dbReference type="FunFam" id="3.20.20.70:FF:000003">
    <property type="entry name" value="GMP reductase"/>
    <property type="match status" value="1"/>
</dbReference>
<evidence type="ECO:0000256" key="12">
    <source>
        <dbReference type="ARBA" id="ARBA00048028"/>
    </source>
</evidence>
<feature type="binding site" evidence="13 15">
    <location>
        <begin position="383"/>
        <end position="387"/>
    </location>
    <ligand>
        <name>IMP</name>
        <dbReference type="ChEBI" id="CHEBI:58053"/>
    </ligand>
</feature>
<dbReference type="CDD" id="cd04601">
    <property type="entry name" value="CBS_pair_IMPDH"/>
    <property type="match status" value="1"/>
</dbReference>
<comment type="activity regulation">
    <text evidence="13">Mycophenolic acid (MPA) is a non-competitive inhibitor that prevents formation of the closed enzyme conformation by binding to the same site as the amobile flap. In contrast, mizoribine monophosphate (MZP) is a competitive inhibitor that induces the closed conformation. MPA is a potent inhibitor of mammalian IMPDHs but a poor inhibitor of the bacterial enzymes. MZP is a more potent inhibitor of bacterial IMPDH.</text>
</comment>
<feature type="binding site" evidence="13">
    <location>
        <position position="467"/>
    </location>
    <ligand>
        <name>K(+)</name>
        <dbReference type="ChEBI" id="CHEBI:29103"/>
        <note>ligand shared between two tetrameric partners</note>
    </ligand>
</feature>
<dbReference type="HAMAP" id="MF_01964">
    <property type="entry name" value="IMPDH"/>
    <property type="match status" value="1"/>
</dbReference>
<evidence type="ECO:0000313" key="23">
    <source>
        <dbReference type="Proteomes" id="UP000184278"/>
    </source>
</evidence>
<dbReference type="InterPro" id="IPR013785">
    <property type="entry name" value="Aldolase_TIM"/>
</dbReference>
<evidence type="ECO:0000256" key="2">
    <source>
        <dbReference type="ARBA" id="ARBA00005502"/>
    </source>
</evidence>
<feature type="domain" description="CBS" evidence="21">
    <location>
        <begin position="93"/>
        <end position="148"/>
    </location>
</feature>
<keyword evidence="10 13" id="KW-0520">NAD</keyword>
<keyword evidence="11 18" id="KW-0129">CBS domain</keyword>
<feature type="binding site" evidence="13 15">
    <location>
        <position position="411"/>
    </location>
    <ligand>
        <name>IMP</name>
        <dbReference type="ChEBI" id="CHEBI:58053"/>
    </ligand>
</feature>
<keyword evidence="5" id="KW-0677">Repeat</keyword>
<feature type="domain" description="CBS" evidence="21">
    <location>
        <begin position="152"/>
        <end position="212"/>
    </location>
</feature>
<dbReference type="InterPro" id="IPR046342">
    <property type="entry name" value="CBS_dom_sf"/>
</dbReference>
<dbReference type="PROSITE" id="PS51371">
    <property type="entry name" value="CBS"/>
    <property type="match status" value="2"/>
</dbReference>
<sequence>MGKIIGEGITFDDVLLVPQYSQVIPNQVQLGTQLTKKIHLNIPMMSAGMDTVTEHDMAIAMARQGGIGIIHKNMSIEQQAEEVDKVKRSENGVITDPFSLSPEHTLADADSLMAKFKISGVPITEGKKLVGIITNRDLKFETDYSRKIKEVMTSENLVTAPAGTTLEEAKKILGQSKKEKLPLVDENFNLVGLITIKDIEKAVKYPLAAKDSQGRLVCGAGVGITANVLDRVQALVDAKVDVVVLDSAHGHSENVLNCLRMIKERFPDLDVIAGNVATAKATRDLIEAGADAVKVGIGPGSICTTRVVAGIGVPQVTAVMECYSVAKEYGVPIIADGGIKFSGDITKAIAAGGSVVMMGSMFAGCDEAPGATELFQGRKYKVYRGMGSIAAMENGSKDRYFQEGAKKLVPEGVEGRVAYKGMLEDTVFQLIGGLRSGMGYCGCNTIKELQENAQFVKITSAALRESHPHDIHITKEAPNYSVDDN</sequence>
<dbReference type="PANTHER" id="PTHR11911:SF111">
    <property type="entry name" value="INOSINE-5'-MONOPHOSPHATE DEHYDROGENASE"/>
    <property type="match status" value="1"/>
</dbReference>
<comment type="pathway">
    <text evidence="13 20">Purine metabolism; XMP biosynthesis via de novo pathway; XMP from IMP: step 1/1.</text>
</comment>
<feature type="binding site" evidence="13 15">
    <location>
        <begin position="359"/>
        <end position="360"/>
    </location>
    <ligand>
        <name>IMP</name>
        <dbReference type="ChEBI" id="CHEBI:58053"/>
    </ligand>
</feature>
<dbReference type="GO" id="GO:0006177">
    <property type="term" value="P:GMP biosynthetic process"/>
    <property type="evidence" value="ECO:0007669"/>
    <property type="project" value="UniProtKB-UniRule"/>
</dbReference>
<dbReference type="PROSITE" id="PS00487">
    <property type="entry name" value="IMP_DH_GMP_RED"/>
    <property type="match status" value="1"/>
</dbReference>
<comment type="caution">
    <text evidence="13">Lacks conserved residue(s) required for the propagation of feature annotation.</text>
</comment>
<evidence type="ECO:0000259" key="21">
    <source>
        <dbReference type="PROSITE" id="PS51371"/>
    </source>
</evidence>
<dbReference type="PANTHER" id="PTHR11911">
    <property type="entry name" value="INOSINE-5-MONOPHOSPHATE DEHYDROGENASE RELATED"/>
    <property type="match status" value="1"/>
</dbReference>
<dbReference type="Pfam" id="PF00478">
    <property type="entry name" value="IMPDH"/>
    <property type="match status" value="1"/>
</dbReference>
<evidence type="ECO:0000256" key="3">
    <source>
        <dbReference type="ARBA" id="ARBA00011881"/>
    </source>
</evidence>
<evidence type="ECO:0000256" key="4">
    <source>
        <dbReference type="ARBA" id="ARBA00022723"/>
    </source>
</evidence>
<comment type="function">
    <text evidence="13">Catalyzes the conversion of inosine 5'-phosphate (IMP) to xanthosine 5'-phosphate (XMP), the first committed and rate-limiting step in the de novo synthesis of guanine nucleotides, and therefore plays an important role in the regulation of cell growth.</text>
</comment>
<dbReference type="RefSeq" id="WP_073390167.1">
    <property type="nucleotide sequence ID" value="NZ_FQXK01000047.1"/>
</dbReference>
<evidence type="ECO:0000256" key="19">
    <source>
        <dbReference type="RuleBase" id="RU003927"/>
    </source>
</evidence>
<comment type="catalytic activity">
    <reaction evidence="12 13 20">
        <text>IMP + NAD(+) + H2O = XMP + NADH + H(+)</text>
        <dbReference type="Rhea" id="RHEA:11708"/>
        <dbReference type="ChEBI" id="CHEBI:15377"/>
        <dbReference type="ChEBI" id="CHEBI:15378"/>
        <dbReference type="ChEBI" id="CHEBI:57464"/>
        <dbReference type="ChEBI" id="CHEBI:57540"/>
        <dbReference type="ChEBI" id="CHEBI:57945"/>
        <dbReference type="ChEBI" id="CHEBI:58053"/>
        <dbReference type="EC" id="1.1.1.205"/>
    </reaction>
</comment>
<dbReference type="InterPro" id="IPR015875">
    <property type="entry name" value="IMP_DH/GMP_Rdtase_CS"/>
</dbReference>
<comment type="similarity">
    <text evidence="2 13 19">Belongs to the IMPDH/GMPR family.</text>
</comment>
<feature type="binding site" evidence="13 15">
    <location>
        <position position="301"/>
    </location>
    <ligand>
        <name>IMP</name>
        <dbReference type="ChEBI" id="CHEBI:58053"/>
    </ligand>
</feature>
<feature type="binding site" evidence="13">
    <location>
        <position position="246"/>
    </location>
    <ligand>
        <name>NAD(+)</name>
        <dbReference type="ChEBI" id="CHEBI:57540"/>
    </ligand>
</feature>
<dbReference type="InterPro" id="IPR000644">
    <property type="entry name" value="CBS_dom"/>
</dbReference>
<dbReference type="InterPro" id="IPR005990">
    <property type="entry name" value="IMP_DH"/>
</dbReference>